<dbReference type="KEGG" id="cmic:caldi_00830"/>
<dbReference type="InterPro" id="IPR050237">
    <property type="entry name" value="ATP-dep_AMP-bd_enzyme"/>
</dbReference>
<evidence type="ECO:0000259" key="3">
    <source>
        <dbReference type="Pfam" id="PF00501"/>
    </source>
</evidence>
<dbReference type="EMBL" id="AP025628">
    <property type="protein sequence ID" value="BDG58993.1"/>
    <property type="molecule type" value="Genomic_DNA"/>
</dbReference>
<dbReference type="InterPro" id="IPR020845">
    <property type="entry name" value="AMP-binding_CS"/>
</dbReference>
<organism evidence="5 6">
    <name type="scientific">Caldinitratiruptor microaerophilus</name>
    <dbReference type="NCBI Taxonomy" id="671077"/>
    <lineage>
        <taxon>Bacteria</taxon>
        <taxon>Bacillati</taxon>
        <taxon>Bacillota</taxon>
        <taxon>Clostridia</taxon>
        <taxon>Eubacteriales</taxon>
        <taxon>Symbiobacteriaceae</taxon>
        <taxon>Caldinitratiruptor</taxon>
    </lineage>
</organism>
<dbReference type="InterPro" id="IPR045851">
    <property type="entry name" value="AMP-bd_C_sf"/>
</dbReference>
<proteinExistence type="inferred from homology"/>
<keyword evidence="2 5" id="KW-0436">Ligase</keyword>
<dbReference type="GO" id="GO:0016877">
    <property type="term" value="F:ligase activity, forming carbon-sulfur bonds"/>
    <property type="evidence" value="ECO:0007669"/>
    <property type="project" value="UniProtKB-ARBA"/>
</dbReference>
<gene>
    <name evidence="5" type="ORF">caldi_00830</name>
</gene>
<reference evidence="5" key="1">
    <citation type="submission" date="2022-03" db="EMBL/GenBank/DDBJ databases">
        <title>Complete genome sequence of Caldinitratiruptor microaerophilus.</title>
        <authorList>
            <person name="Mukaiyama R."/>
            <person name="Nishiyama T."/>
            <person name="Ueda K."/>
        </authorList>
    </citation>
    <scope>NUCLEOTIDE SEQUENCE</scope>
    <source>
        <strain evidence="5">JCM 16183</strain>
    </source>
</reference>
<dbReference type="SUPFAM" id="SSF56801">
    <property type="entry name" value="Acetyl-CoA synthetase-like"/>
    <property type="match status" value="1"/>
</dbReference>
<dbReference type="Gene3D" id="3.40.50.980">
    <property type="match status" value="2"/>
</dbReference>
<dbReference type="FunFam" id="3.30.300.30:FF:000008">
    <property type="entry name" value="2,3-dihydroxybenzoate-AMP ligase"/>
    <property type="match status" value="1"/>
</dbReference>
<dbReference type="CDD" id="cd05936">
    <property type="entry name" value="FC-FACS_FadD_like"/>
    <property type="match status" value="1"/>
</dbReference>
<dbReference type="PANTHER" id="PTHR43767:SF12">
    <property type="entry name" value="AMP-DEPENDENT SYNTHETASE AND LIGASE"/>
    <property type="match status" value="1"/>
</dbReference>
<dbReference type="Pfam" id="PF00501">
    <property type="entry name" value="AMP-binding"/>
    <property type="match status" value="1"/>
</dbReference>
<dbReference type="FunFam" id="3.40.50.12780:FF:000003">
    <property type="entry name" value="Long-chain-fatty-acid--CoA ligase FadD"/>
    <property type="match status" value="1"/>
</dbReference>
<evidence type="ECO:0000256" key="1">
    <source>
        <dbReference type="ARBA" id="ARBA00006432"/>
    </source>
</evidence>
<dbReference type="InterPro" id="IPR000873">
    <property type="entry name" value="AMP-dep_synth/lig_dom"/>
</dbReference>
<dbReference type="Pfam" id="PF13193">
    <property type="entry name" value="AMP-binding_C"/>
    <property type="match status" value="1"/>
</dbReference>
<protein>
    <submittedName>
        <fullName evidence="5">Long-chain-fatty-acid--CoA ligase</fullName>
    </submittedName>
</protein>
<dbReference type="AlphaFoldDB" id="A0AA35CIJ9"/>
<dbReference type="PANTHER" id="PTHR43767">
    <property type="entry name" value="LONG-CHAIN-FATTY-ACID--COA LIGASE"/>
    <property type="match status" value="1"/>
</dbReference>
<dbReference type="Gene3D" id="3.30.300.30">
    <property type="match status" value="1"/>
</dbReference>
<accession>A0AA35CIJ9</accession>
<evidence type="ECO:0000313" key="6">
    <source>
        <dbReference type="Proteomes" id="UP001163687"/>
    </source>
</evidence>
<evidence type="ECO:0000256" key="2">
    <source>
        <dbReference type="ARBA" id="ARBA00022598"/>
    </source>
</evidence>
<evidence type="ECO:0000313" key="5">
    <source>
        <dbReference type="EMBL" id="BDG58993.1"/>
    </source>
</evidence>
<keyword evidence="6" id="KW-1185">Reference proteome</keyword>
<dbReference type="NCBIfam" id="NF004837">
    <property type="entry name" value="PRK06187.1"/>
    <property type="match status" value="1"/>
</dbReference>
<sequence>MTRPWLKHYPEGVRAHLEYPRVPLYALLDETAAHHPDLTALRFYQHRLTYRELAERVNRFAAALAGLGVRKGDRVALMLPNSPAYVIGYYGTLKAGGIVAQVNPLYTGRELLHILNDSGAETIVVADVLYPKVQSVQSGSPLKNVLVARLQGGVEPGPGAHSMEALIAGAAPQAPEVAVDAGDVAVLQYTGGTTGVSKGAMLTHFNLVANALQVKEWMAGPAEPGQERILTVLPLFHVYGMTVCMNFGLATASELILLPRFEIAEVMNTIRETRPTFFPGVPTMYVAVNNFPDAESYGVSSIRRCNSGGAPLPFEVMQAFERRFGSVLFEGYGLSEASPVTHANPVVGLRKPGTIGIPYPDTDAEIVDIETGERVLPPGEVGELRIRGPQVMAGYWNRPDETAKALRNGWLYTGDIAKMDEDGYFTIVERKKDMIITSGYNVFPREVEEVLYEHPAVLEAAVAGIPDPYRGEAVKAYVVLRPGMQATEEEIIAFCRERIAPFKAPRAVEFRDSLPKSAVGKVLRRLLTEGERQA</sequence>
<name>A0AA35CIJ9_9FIRM</name>
<evidence type="ECO:0000259" key="4">
    <source>
        <dbReference type="Pfam" id="PF13193"/>
    </source>
</evidence>
<dbReference type="Gene3D" id="2.30.38.10">
    <property type="entry name" value="Luciferase, Domain 3"/>
    <property type="match status" value="1"/>
</dbReference>
<dbReference type="RefSeq" id="WP_264843114.1">
    <property type="nucleotide sequence ID" value="NZ_AP025628.1"/>
</dbReference>
<comment type="similarity">
    <text evidence="1">Belongs to the ATP-dependent AMP-binding enzyme family.</text>
</comment>
<dbReference type="PROSITE" id="PS00455">
    <property type="entry name" value="AMP_BINDING"/>
    <property type="match status" value="1"/>
</dbReference>
<dbReference type="Proteomes" id="UP001163687">
    <property type="component" value="Chromosome"/>
</dbReference>
<feature type="domain" description="AMP-dependent synthetase/ligase" evidence="3">
    <location>
        <begin position="28"/>
        <end position="396"/>
    </location>
</feature>
<feature type="domain" description="AMP-binding enzyme C-terminal" evidence="4">
    <location>
        <begin position="446"/>
        <end position="521"/>
    </location>
</feature>
<dbReference type="InterPro" id="IPR025110">
    <property type="entry name" value="AMP-bd_C"/>
</dbReference>